<reference evidence="2 3" key="1">
    <citation type="journal article" date="2013" name="Int. J. Syst. Evol. Microbiol.">
        <title>Hoeflea suaedae sp. nov., an endophytic bacterium isolated from the root of the halophyte Suaeda maritima.</title>
        <authorList>
            <person name="Chung E.J."/>
            <person name="Park J.A."/>
            <person name="Pramanik P."/>
            <person name="Bibi F."/>
            <person name="Jeon C.O."/>
            <person name="Chung Y.R."/>
        </authorList>
    </citation>
    <scope>NUCLEOTIDE SEQUENCE [LARGE SCALE GENOMIC DNA]</scope>
    <source>
        <strain evidence="2 3">YC6898</strain>
    </source>
</reference>
<feature type="compositionally biased region" description="Basic and acidic residues" evidence="1">
    <location>
        <begin position="162"/>
        <end position="174"/>
    </location>
</feature>
<organism evidence="2 3">
    <name type="scientific">Pseudohoeflea suaedae</name>
    <dbReference type="NCBI Taxonomy" id="877384"/>
    <lineage>
        <taxon>Bacteria</taxon>
        <taxon>Pseudomonadati</taxon>
        <taxon>Pseudomonadota</taxon>
        <taxon>Alphaproteobacteria</taxon>
        <taxon>Hyphomicrobiales</taxon>
        <taxon>Rhizobiaceae</taxon>
        <taxon>Pseudohoeflea</taxon>
    </lineage>
</organism>
<gene>
    <name evidence="2" type="ORF">E2A64_08920</name>
</gene>
<evidence type="ECO:0000313" key="3">
    <source>
        <dbReference type="Proteomes" id="UP000295131"/>
    </source>
</evidence>
<feature type="region of interest" description="Disordered" evidence="1">
    <location>
        <begin position="1"/>
        <end position="86"/>
    </location>
</feature>
<dbReference type="Pfam" id="PF10691">
    <property type="entry name" value="DUF2497"/>
    <property type="match status" value="1"/>
</dbReference>
<proteinExistence type="predicted"/>
<evidence type="ECO:0000256" key="1">
    <source>
        <dbReference type="SAM" id="MobiDB-lite"/>
    </source>
</evidence>
<dbReference type="InterPro" id="IPR019632">
    <property type="entry name" value="DUF2497"/>
</dbReference>
<accession>A0A4V3A7L4</accession>
<name>A0A4V3A7L4_9HYPH</name>
<dbReference type="AlphaFoldDB" id="A0A4V3A7L4"/>
<protein>
    <submittedName>
        <fullName evidence="2">DUF2497 domain-containing protein</fullName>
    </submittedName>
</protein>
<keyword evidence="3" id="KW-1185">Reference proteome</keyword>
<feature type="region of interest" description="Disordered" evidence="1">
    <location>
        <begin position="153"/>
        <end position="207"/>
    </location>
</feature>
<dbReference type="EMBL" id="SMSI01000001">
    <property type="protein sequence ID" value="TDH39175.1"/>
    <property type="molecule type" value="Genomic_DNA"/>
</dbReference>
<evidence type="ECO:0000313" key="2">
    <source>
        <dbReference type="EMBL" id="TDH39175.1"/>
    </source>
</evidence>
<dbReference type="Proteomes" id="UP000295131">
    <property type="component" value="Unassembled WGS sequence"/>
</dbReference>
<feature type="compositionally biased region" description="Basic and acidic residues" evidence="1">
    <location>
        <begin position="20"/>
        <end position="38"/>
    </location>
</feature>
<dbReference type="OrthoDB" id="7189469at2"/>
<feature type="compositionally biased region" description="Low complexity" evidence="1">
    <location>
        <begin position="54"/>
        <end position="79"/>
    </location>
</feature>
<comment type="caution">
    <text evidence="2">The sequence shown here is derived from an EMBL/GenBank/DDBJ whole genome shotgun (WGS) entry which is preliminary data.</text>
</comment>
<dbReference type="RefSeq" id="WP_133284006.1">
    <property type="nucleotide sequence ID" value="NZ_SMSI01000001.1"/>
</dbReference>
<sequence>MAQAAQREPSMEEILASIRKIIENNDSDRPEAAVERPEPSMAQAAPSPAPASAPVPRHSAPASFQSSPAAAPMQRAEAAGSDSSSVSLADIAARMRTDKSSAIGRVPNEPAVAEMEEALDDETVETGMRHEVNAEDGLEEVARAIASMTPELAQEMAAASERATEPRFRDDGAKAESAQSDEPRAEQWAKSETPAARPNGAASGLGQLISMEAGQKVARSFADLDAAITAGSQRSFDEIAEELLRPMLQTWLDDNLPTLVERLVREEIERVSRGTRG</sequence>